<keyword evidence="6 7" id="KW-0472">Membrane</keyword>
<feature type="transmembrane region" description="Helical" evidence="7">
    <location>
        <begin position="399"/>
        <end position="416"/>
    </location>
</feature>
<evidence type="ECO:0000256" key="6">
    <source>
        <dbReference type="ARBA" id="ARBA00023136"/>
    </source>
</evidence>
<evidence type="ECO:0000256" key="1">
    <source>
        <dbReference type="ARBA" id="ARBA00004651"/>
    </source>
</evidence>
<proteinExistence type="predicted"/>
<gene>
    <name evidence="9" type="ORF">VIBC2010_11804</name>
</gene>
<dbReference type="InterPro" id="IPR002123">
    <property type="entry name" value="Plipid/glycerol_acylTrfase"/>
</dbReference>
<feature type="transmembrane region" description="Helical" evidence="7">
    <location>
        <begin position="330"/>
        <end position="352"/>
    </location>
</feature>
<feature type="transmembrane region" description="Helical" evidence="7">
    <location>
        <begin position="141"/>
        <end position="164"/>
    </location>
</feature>
<name>E3BKQ4_9VIBR</name>
<reference evidence="9 10" key="1">
    <citation type="journal article" date="2012" name="Int. J. Syst. Evol. Microbiol.">
        <title>Vibrio caribbeanicus sp. nov., isolated from the marine sponge Scleritoderma cyanea.</title>
        <authorList>
            <person name="Hoffmann M."/>
            <person name="Monday S.R."/>
            <person name="Allard M.W."/>
            <person name="Strain E.A."/>
            <person name="Whittaker P."/>
            <person name="Naum M."/>
            <person name="McCarthy P.J."/>
            <person name="Lopez J.V."/>
            <person name="Fischer M."/>
            <person name="Brown E.W."/>
        </authorList>
    </citation>
    <scope>NUCLEOTIDE SEQUENCE [LARGE SCALE GENOMIC DNA]</scope>
    <source>
        <strain evidence="9 10">ATCC BAA-2122</strain>
    </source>
</reference>
<comment type="caution">
    <text evidence="9">The sequence shown here is derived from an EMBL/GenBank/DDBJ whole genome shotgun (WGS) entry which is preliminary data.</text>
</comment>
<evidence type="ECO:0000313" key="9">
    <source>
        <dbReference type="EMBL" id="EFP96248.1"/>
    </source>
</evidence>
<dbReference type="Gene3D" id="1.20.1250.20">
    <property type="entry name" value="MFS general substrate transporter like domains"/>
    <property type="match status" value="1"/>
</dbReference>
<keyword evidence="3" id="KW-1003">Cell membrane</keyword>
<dbReference type="InterPro" id="IPR011701">
    <property type="entry name" value="MFS"/>
</dbReference>
<evidence type="ECO:0000256" key="5">
    <source>
        <dbReference type="ARBA" id="ARBA00022989"/>
    </source>
</evidence>
<dbReference type="Proteomes" id="UP000002943">
    <property type="component" value="Unassembled WGS sequence"/>
</dbReference>
<feature type="transmembrane region" description="Helical" evidence="7">
    <location>
        <begin position="87"/>
        <end position="111"/>
    </location>
</feature>
<evidence type="ECO:0000256" key="2">
    <source>
        <dbReference type="ARBA" id="ARBA00022448"/>
    </source>
</evidence>
<dbReference type="Pfam" id="PF01553">
    <property type="entry name" value="Acyltransferase"/>
    <property type="match status" value="1"/>
</dbReference>
<feature type="transmembrane region" description="Helical" evidence="7">
    <location>
        <begin position="289"/>
        <end position="310"/>
    </location>
</feature>
<dbReference type="PANTHER" id="PTHR43266">
    <property type="entry name" value="MACROLIDE-EFFLUX PROTEIN"/>
    <property type="match status" value="1"/>
</dbReference>
<organism evidence="9 10">
    <name type="scientific">Vibrio caribbeanicus ATCC BAA-2122</name>
    <dbReference type="NCBI Taxonomy" id="796620"/>
    <lineage>
        <taxon>Bacteria</taxon>
        <taxon>Pseudomonadati</taxon>
        <taxon>Pseudomonadota</taxon>
        <taxon>Gammaproteobacteria</taxon>
        <taxon>Vibrionales</taxon>
        <taxon>Vibrionaceae</taxon>
        <taxon>Vibrio</taxon>
    </lineage>
</organism>
<feature type="transmembrane region" description="Helical" evidence="7">
    <location>
        <begin position="170"/>
        <end position="192"/>
    </location>
</feature>
<keyword evidence="10" id="KW-1185">Reference proteome</keyword>
<keyword evidence="4 7" id="KW-0812">Transmembrane</keyword>
<comment type="subcellular location">
    <subcellularLocation>
        <location evidence="1">Cell membrane</location>
        <topology evidence="1">Multi-pass membrane protein</topology>
    </subcellularLocation>
</comment>
<keyword evidence="2" id="KW-0813">Transport</keyword>
<dbReference type="GO" id="GO:0022857">
    <property type="term" value="F:transmembrane transporter activity"/>
    <property type="evidence" value="ECO:0007669"/>
    <property type="project" value="InterPro"/>
</dbReference>
<evidence type="ECO:0000256" key="7">
    <source>
        <dbReference type="SAM" id="Phobius"/>
    </source>
</evidence>
<dbReference type="CDD" id="cd06173">
    <property type="entry name" value="MFS_MefA_like"/>
    <property type="match status" value="1"/>
</dbReference>
<dbReference type="SUPFAM" id="SSF69593">
    <property type="entry name" value="Glycerol-3-phosphate (1)-acyltransferase"/>
    <property type="match status" value="1"/>
</dbReference>
<accession>E3BKQ4</accession>
<dbReference type="CDD" id="cd07989">
    <property type="entry name" value="LPLAT_AGPAT-like"/>
    <property type="match status" value="1"/>
</dbReference>
<feature type="transmembrane region" description="Helical" evidence="7">
    <location>
        <begin position="223"/>
        <end position="242"/>
    </location>
</feature>
<feature type="transmembrane region" description="Helical" evidence="7">
    <location>
        <begin position="257"/>
        <end position="277"/>
    </location>
</feature>
<evidence type="ECO:0000256" key="3">
    <source>
        <dbReference type="ARBA" id="ARBA00022475"/>
    </source>
</evidence>
<dbReference type="EMBL" id="AEIU01000075">
    <property type="protein sequence ID" value="EFP96248.1"/>
    <property type="molecule type" value="Genomic_DNA"/>
</dbReference>
<dbReference type="RefSeq" id="WP_009601626.1">
    <property type="nucleotide sequence ID" value="NZ_AEIU01000075.1"/>
</dbReference>
<dbReference type="STRING" id="796620.VIBC2010_11804"/>
<dbReference type="InterPro" id="IPR036259">
    <property type="entry name" value="MFS_trans_sf"/>
</dbReference>
<dbReference type="SUPFAM" id="SSF103473">
    <property type="entry name" value="MFS general substrate transporter"/>
    <property type="match status" value="1"/>
</dbReference>
<evidence type="ECO:0000259" key="8">
    <source>
        <dbReference type="SMART" id="SM00563"/>
    </source>
</evidence>
<feature type="domain" description="Phospholipid/glycerol acyltransferase" evidence="8">
    <location>
        <begin position="452"/>
        <end position="568"/>
    </location>
</feature>
<dbReference type="Pfam" id="PF07690">
    <property type="entry name" value="MFS_1"/>
    <property type="match status" value="1"/>
</dbReference>
<protein>
    <recommendedName>
        <fullName evidence="8">Phospholipid/glycerol acyltransferase domain-containing protein</fullName>
    </recommendedName>
</protein>
<dbReference type="GO" id="GO:0005886">
    <property type="term" value="C:plasma membrane"/>
    <property type="evidence" value="ECO:0007669"/>
    <property type="project" value="UniProtKB-SubCell"/>
</dbReference>
<dbReference type="eggNOG" id="COG0204">
    <property type="taxonomic scope" value="Bacteria"/>
</dbReference>
<dbReference type="AlphaFoldDB" id="E3BKQ4"/>
<evidence type="ECO:0000256" key="4">
    <source>
        <dbReference type="ARBA" id="ARBA00022692"/>
    </source>
</evidence>
<feature type="transmembrane region" description="Helical" evidence="7">
    <location>
        <begin position="373"/>
        <end position="393"/>
    </location>
</feature>
<dbReference type="PANTHER" id="PTHR43266:SF2">
    <property type="entry name" value="MAJOR FACILITATOR SUPERFAMILY (MFS) PROFILE DOMAIN-CONTAINING PROTEIN"/>
    <property type="match status" value="1"/>
</dbReference>
<dbReference type="SMART" id="SM00563">
    <property type="entry name" value="PlsC"/>
    <property type="match status" value="1"/>
</dbReference>
<dbReference type="OrthoDB" id="9803968at2"/>
<dbReference type="GO" id="GO:0016746">
    <property type="term" value="F:acyltransferase activity"/>
    <property type="evidence" value="ECO:0007669"/>
    <property type="project" value="InterPro"/>
</dbReference>
<evidence type="ECO:0000313" key="10">
    <source>
        <dbReference type="Proteomes" id="UP000002943"/>
    </source>
</evidence>
<keyword evidence="5 7" id="KW-1133">Transmembrane helix</keyword>
<sequence>MFATKRFLPFFITQCLGAINDNLYKNVLLILVTYSQVEITYCSSELFVNIAAGLFILPFFLFSSHAGQVADNSDKAKLIRRLKQTELIIMLLAGVAILAKSATTMLILLFLTGTQSAYFGPVKYALLPQALKQNELVKGNAWVEVGTFLSILIGTLSAGIITAASYGDKIAAFSIFTLALLGYISSNFIPAAPNHKASPQKSIQRPFLGFFETLKLAKNDSNICFAILAISWFWFIGASYLTQFPNFTMHYLLGDSTVVSLLLALFSVGIAMGSWLYTKLSRNKIELGLIPLALIGVSLFSADLLHAMPAPHTDGQKYLSVQLFIAKTEHLRVMFDILFIGLSGGIFIVPLYTYVQSKAPKNKCAQMIAANNIINAFFMVAAALTSILVLSIFDRNIADLFGLIATLNVFVALIIYKKTSKFTLRFISAFLIRIMYRVKIEGQKNIPTTGPALLVSNHVTYLDALILMGASHRPIRFIMDKSISEIPLLKWVFRQAGIIPICSPRQCQTTYNQAFITINEALSNNEVVCIFPEGRLTNDGQLGEFRSGVDKIIKENSVPTVAIALNGMWGSFFSHKGGHALTTRPRRFWSKIGINIGSVAYQENSITLRQKVQTLIS</sequence>
<feature type="transmembrane region" description="Helical" evidence="7">
    <location>
        <begin position="46"/>
        <end position="67"/>
    </location>
</feature>